<dbReference type="PaxDb" id="6239-F43C11.1b"/>
<feature type="signal peptide" evidence="1">
    <location>
        <begin position="1"/>
        <end position="21"/>
    </location>
</feature>
<dbReference type="WormBase" id="F43C11.1b">
    <property type="protein sequence ID" value="CE46583"/>
    <property type="gene ID" value="WBGene00018378"/>
</dbReference>
<evidence type="ECO:0007829" key="5">
    <source>
        <dbReference type="PeptideAtlas" id="H2KZT1"/>
    </source>
</evidence>
<dbReference type="EMBL" id="BX284602">
    <property type="protein sequence ID" value="CCE67223.1"/>
    <property type="molecule type" value="Genomic_DNA"/>
</dbReference>
<evidence type="ECO:0000313" key="3">
    <source>
        <dbReference type="Proteomes" id="UP000001940"/>
    </source>
</evidence>
<dbReference type="GeneID" id="185695"/>
<protein>
    <submittedName>
        <fullName evidence="2">DUF281 domain-containing protein</fullName>
    </submittedName>
</protein>
<dbReference type="Proteomes" id="UP000001940">
    <property type="component" value="Chromosome II"/>
</dbReference>
<dbReference type="InParanoid" id="H2KZT1"/>
<dbReference type="AGR" id="WB:WBGene00018378"/>
<dbReference type="PhylomeDB" id="H2KZT1"/>
<sequence length="179" mass="20156">MYFKMHFFMFMTLCLFGHARAECPIDTFTQETTSSSAKVCLETYTPECGNLTSLFINEQDIETFEQDGCTVLKCPAGERPWFMSSFENSEFPKPTAEKPSNNNAIDINAPRSTEHVEQTFSQFGIECDGDKWKATKYPLGIHYLTTDYETINLGIDGLYDGMKSEVINMACIGSDLPGE</sequence>
<dbReference type="InterPro" id="IPR003326">
    <property type="entry name" value="TRA-1_regulated"/>
</dbReference>
<gene>
    <name evidence="2" type="ORF">CELE_F43C11.1</name>
    <name evidence="2 4" type="ORF">F43C11.1</name>
</gene>
<dbReference type="Bgee" id="WBGene00018378">
    <property type="expression patterns" value="Expressed in adult organism"/>
</dbReference>
<dbReference type="AlphaFoldDB" id="H2KZT1"/>
<organism evidence="2 3">
    <name type="scientific">Caenorhabditis elegans</name>
    <dbReference type="NCBI Taxonomy" id="6239"/>
    <lineage>
        <taxon>Eukaryota</taxon>
        <taxon>Metazoa</taxon>
        <taxon>Ecdysozoa</taxon>
        <taxon>Nematoda</taxon>
        <taxon>Chromadorea</taxon>
        <taxon>Rhabditida</taxon>
        <taxon>Rhabditina</taxon>
        <taxon>Rhabditomorpha</taxon>
        <taxon>Rhabditoidea</taxon>
        <taxon>Rhabditidae</taxon>
        <taxon>Peloderinae</taxon>
        <taxon>Caenorhabditis</taxon>
    </lineage>
</organism>
<proteinExistence type="evidence at protein level"/>
<evidence type="ECO:0000313" key="2">
    <source>
        <dbReference type="EMBL" id="CCE67223.1"/>
    </source>
</evidence>
<name>H2KZT1_CAEEL</name>
<reference evidence="2 3" key="1">
    <citation type="journal article" date="1998" name="Science">
        <title>Genome sequence of the nematode C. elegans: a platform for investigating biology.</title>
        <authorList>
            <consortium name="The C. elegans sequencing consortium"/>
            <person name="Sulson J.E."/>
            <person name="Waterston R."/>
        </authorList>
    </citation>
    <scope>NUCLEOTIDE SEQUENCE [LARGE SCALE GENOMIC DNA]</scope>
    <source>
        <strain evidence="2 3">Bristol N2</strain>
    </source>
</reference>
<dbReference type="ExpressionAtlas" id="H2KZT1">
    <property type="expression patterns" value="baseline"/>
</dbReference>
<keyword evidence="1" id="KW-0732">Signal</keyword>
<evidence type="ECO:0000313" key="4">
    <source>
        <dbReference type="WormBase" id="F43C11.1b"/>
    </source>
</evidence>
<dbReference type="Pfam" id="PF02343">
    <property type="entry name" value="TRA-1_regulated"/>
    <property type="match status" value="1"/>
</dbReference>
<keyword evidence="5" id="KW-1267">Proteomics identification</keyword>
<dbReference type="PeptideAtlas" id="H2KZT1"/>
<feature type="chain" id="PRO_5003564360" evidence="1">
    <location>
        <begin position="22"/>
        <end position="179"/>
    </location>
</feature>
<evidence type="ECO:0000256" key="1">
    <source>
        <dbReference type="SAM" id="SignalP"/>
    </source>
</evidence>
<dbReference type="KEGG" id="cel:CELE_F43C11.1"/>
<dbReference type="RefSeq" id="NP_001254051.1">
    <property type="nucleotide sequence ID" value="NM_001267122.1"/>
</dbReference>
<keyword evidence="3" id="KW-1185">Reference proteome</keyword>
<accession>H2KZT1</accession>
<dbReference type="CTD" id="185695"/>
<dbReference type="STRING" id="6239.F43C11.1b.1"/>